<accession>A0A8S3XZL7</accession>
<comment type="caution">
    <text evidence="2">The sequence shown here is derived from an EMBL/GenBank/DDBJ whole genome shotgun (WGS) entry which is preliminary data.</text>
</comment>
<evidence type="ECO:0000256" key="1">
    <source>
        <dbReference type="SAM" id="SignalP"/>
    </source>
</evidence>
<protein>
    <submittedName>
        <fullName evidence="2">(apollo) hypothetical protein</fullName>
    </submittedName>
</protein>
<gene>
    <name evidence="2" type="ORF">PAPOLLO_LOCUS24403</name>
</gene>
<keyword evidence="1" id="KW-0732">Signal</keyword>
<reference evidence="2" key="1">
    <citation type="submission" date="2021-04" db="EMBL/GenBank/DDBJ databases">
        <authorList>
            <person name="Tunstrom K."/>
        </authorList>
    </citation>
    <scope>NUCLEOTIDE SEQUENCE</scope>
</reference>
<dbReference type="Proteomes" id="UP000691718">
    <property type="component" value="Unassembled WGS sequence"/>
</dbReference>
<keyword evidence="3" id="KW-1185">Reference proteome</keyword>
<evidence type="ECO:0000313" key="3">
    <source>
        <dbReference type="Proteomes" id="UP000691718"/>
    </source>
</evidence>
<name>A0A8S3XZL7_PARAO</name>
<evidence type="ECO:0000313" key="2">
    <source>
        <dbReference type="EMBL" id="CAG5049130.1"/>
    </source>
</evidence>
<organism evidence="2 3">
    <name type="scientific">Parnassius apollo</name>
    <name type="common">Apollo butterfly</name>
    <name type="synonym">Papilio apollo</name>
    <dbReference type="NCBI Taxonomy" id="110799"/>
    <lineage>
        <taxon>Eukaryota</taxon>
        <taxon>Metazoa</taxon>
        <taxon>Ecdysozoa</taxon>
        <taxon>Arthropoda</taxon>
        <taxon>Hexapoda</taxon>
        <taxon>Insecta</taxon>
        <taxon>Pterygota</taxon>
        <taxon>Neoptera</taxon>
        <taxon>Endopterygota</taxon>
        <taxon>Lepidoptera</taxon>
        <taxon>Glossata</taxon>
        <taxon>Ditrysia</taxon>
        <taxon>Papilionoidea</taxon>
        <taxon>Papilionidae</taxon>
        <taxon>Parnassiinae</taxon>
        <taxon>Parnassini</taxon>
        <taxon>Parnassius</taxon>
        <taxon>Parnassius</taxon>
    </lineage>
</organism>
<proteinExistence type="predicted"/>
<sequence>MGVKVIIFSLLAVVICSAFPFERELTPNAHAIPEYVLNPNLWWETSYLYPNAYSNFNIPRSYNYTYQTPYFTIILMGDAVPGTKLSNQLINHMYKNEFL</sequence>
<feature type="signal peptide" evidence="1">
    <location>
        <begin position="1"/>
        <end position="18"/>
    </location>
</feature>
<feature type="chain" id="PRO_5035722628" evidence="1">
    <location>
        <begin position="19"/>
        <end position="99"/>
    </location>
</feature>
<dbReference type="EMBL" id="CAJQZP010001468">
    <property type="protein sequence ID" value="CAG5049130.1"/>
    <property type="molecule type" value="Genomic_DNA"/>
</dbReference>
<dbReference type="AlphaFoldDB" id="A0A8S3XZL7"/>